<evidence type="ECO:0000313" key="1">
    <source>
        <dbReference type="EMBL" id="MPC50135.1"/>
    </source>
</evidence>
<sequence length="76" mass="8555">MNHCKGRPKRFSGRCIATPVHRVCGGAGGSHANFMVRNTRFFNRILKSIRNSSNNCLLQCYTLLLGHFDIKNMTSV</sequence>
<evidence type="ECO:0000313" key="2">
    <source>
        <dbReference type="Proteomes" id="UP000324222"/>
    </source>
</evidence>
<dbReference type="Proteomes" id="UP000324222">
    <property type="component" value="Unassembled WGS sequence"/>
</dbReference>
<comment type="caution">
    <text evidence="1">The sequence shown here is derived from an EMBL/GenBank/DDBJ whole genome shotgun (WGS) entry which is preliminary data.</text>
</comment>
<dbReference type="EMBL" id="VSRR010009300">
    <property type="protein sequence ID" value="MPC50135.1"/>
    <property type="molecule type" value="Genomic_DNA"/>
</dbReference>
<dbReference type="AlphaFoldDB" id="A0A5B7FXS7"/>
<accession>A0A5B7FXS7</accession>
<gene>
    <name evidence="1" type="ORF">E2C01_043957</name>
</gene>
<reference evidence="1 2" key="1">
    <citation type="submission" date="2019-05" db="EMBL/GenBank/DDBJ databases">
        <title>Another draft genome of Portunus trituberculatus and its Hox gene families provides insights of decapod evolution.</title>
        <authorList>
            <person name="Jeong J.-H."/>
            <person name="Song I."/>
            <person name="Kim S."/>
            <person name="Choi T."/>
            <person name="Kim D."/>
            <person name="Ryu S."/>
            <person name="Kim W."/>
        </authorList>
    </citation>
    <scope>NUCLEOTIDE SEQUENCE [LARGE SCALE GENOMIC DNA]</scope>
    <source>
        <tissue evidence="1">Muscle</tissue>
    </source>
</reference>
<name>A0A5B7FXS7_PORTR</name>
<protein>
    <submittedName>
        <fullName evidence="1">Uncharacterized protein</fullName>
    </submittedName>
</protein>
<organism evidence="1 2">
    <name type="scientific">Portunus trituberculatus</name>
    <name type="common">Swimming crab</name>
    <name type="synonym">Neptunus trituberculatus</name>
    <dbReference type="NCBI Taxonomy" id="210409"/>
    <lineage>
        <taxon>Eukaryota</taxon>
        <taxon>Metazoa</taxon>
        <taxon>Ecdysozoa</taxon>
        <taxon>Arthropoda</taxon>
        <taxon>Crustacea</taxon>
        <taxon>Multicrustacea</taxon>
        <taxon>Malacostraca</taxon>
        <taxon>Eumalacostraca</taxon>
        <taxon>Eucarida</taxon>
        <taxon>Decapoda</taxon>
        <taxon>Pleocyemata</taxon>
        <taxon>Brachyura</taxon>
        <taxon>Eubrachyura</taxon>
        <taxon>Portunoidea</taxon>
        <taxon>Portunidae</taxon>
        <taxon>Portuninae</taxon>
        <taxon>Portunus</taxon>
    </lineage>
</organism>
<keyword evidence="2" id="KW-1185">Reference proteome</keyword>
<proteinExistence type="predicted"/>